<name>A0A1E4T903_9ASCO</name>
<keyword evidence="3" id="KW-1185">Reference proteome</keyword>
<feature type="non-terminal residue" evidence="2">
    <location>
        <position position="1"/>
    </location>
</feature>
<dbReference type="InterPro" id="IPR021264">
    <property type="entry name" value="AFUB_079030/YDR124W-like"/>
</dbReference>
<protein>
    <recommendedName>
        <fullName evidence="1">Subtelomeric hrmA-associated cluster protein AFUB-079030/YDR124W-like helical bundle domain-containing protein</fullName>
    </recommendedName>
</protein>
<dbReference type="EMBL" id="KV453847">
    <property type="protein sequence ID" value="ODV88203.1"/>
    <property type="molecule type" value="Genomic_DNA"/>
</dbReference>
<dbReference type="InterPro" id="IPR047092">
    <property type="entry name" value="AFUB_07903/YDR124W-like_hel"/>
</dbReference>
<dbReference type="OrthoDB" id="5338458at2759"/>
<dbReference type="PANTHER" id="PTHR36102:SF1">
    <property type="entry name" value="YDR124W-LIKE HELICAL BUNDLE DOMAIN-CONTAINING PROTEIN"/>
    <property type="match status" value="1"/>
</dbReference>
<feature type="non-terminal residue" evidence="2">
    <location>
        <position position="188"/>
    </location>
</feature>
<accession>A0A1E4T903</accession>
<dbReference type="Proteomes" id="UP000094801">
    <property type="component" value="Unassembled WGS sequence"/>
</dbReference>
<evidence type="ECO:0000259" key="1">
    <source>
        <dbReference type="Pfam" id="PF11001"/>
    </source>
</evidence>
<dbReference type="PANTHER" id="PTHR36102">
    <property type="entry name" value="CHROMOSOME 10, WHOLE GENOME SHOTGUN SEQUENCE"/>
    <property type="match status" value="1"/>
</dbReference>
<gene>
    <name evidence="2" type="ORF">CANARDRAFT_179796</name>
</gene>
<organism evidence="2 3">
    <name type="scientific">[Candida] arabinofermentans NRRL YB-2248</name>
    <dbReference type="NCBI Taxonomy" id="983967"/>
    <lineage>
        <taxon>Eukaryota</taxon>
        <taxon>Fungi</taxon>
        <taxon>Dikarya</taxon>
        <taxon>Ascomycota</taxon>
        <taxon>Saccharomycotina</taxon>
        <taxon>Pichiomycetes</taxon>
        <taxon>Pichiales</taxon>
        <taxon>Pichiaceae</taxon>
        <taxon>Ogataea</taxon>
        <taxon>Ogataea/Candida clade</taxon>
    </lineage>
</organism>
<proteinExistence type="predicted"/>
<dbReference type="STRING" id="983967.A0A1E4T903"/>
<evidence type="ECO:0000313" key="3">
    <source>
        <dbReference type="Proteomes" id="UP000094801"/>
    </source>
</evidence>
<dbReference type="Pfam" id="PF11001">
    <property type="entry name" value="AFUB_07903_YDR124W_hel"/>
    <property type="match status" value="1"/>
</dbReference>
<feature type="domain" description="Subtelomeric hrmA-associated cluster protein AFUB-079030/YDR124W-like helical bundle" evidence="1">
    <location>
        <begin position="22"/>
        <end position="148"/>
    </location>
</feature>
<evidence type="ECO:0000313" key="2">
    <source>
        <dbReference type="EMBL" id="ODV88203.1"/>
    </source>
</evidence>
<sequence>SDPENSEIIRSTYRDIKLNPQEKIDVENYLFQCFEEFQQIPCKLLAKSWIKLIEPKKQTQHPYKKGSESKPFWWPKECRHKEPDHLKKEERIQLLIGMIRQFKHRSLEFITAAELVCENQTFENGKFKRTGHLSKRKLDILFEMFKVLNCDKSVDEVSVIKPGKKYSSIVYTKKLISRKLQQKKHESL</sequence>
<dbReference type="AlphaFoldDB" id="A0A1E4T903"/>
<reference evidence="3" key="1">
    <citation type="submission" date="2016-04" db="EMBL/GenBank/DDBJ databases">
        <title>Comparative genomics of biotechnologically important yeasts.</title>
        <authorList>
            <consortium name="DOE Joint Genome Institute"/>
            <person name="Riley R."/>
            <person name="Haridas S."/>
            <person name="Wolfe K.H."/>
            <person name="Lopes M.R."/>
            <person name="Hittinger C.T."/>
            <person name="Goker M."/>
            <person name="Salamov A."/>
            <person name="Wisecaver J."/>
            <person name="Long T.M."/>
            <person name="Aerts A.L."/>
            <person name="Barry K."/>
            <person name="Choi C."/>
            <person name="Clum A."/>
            <person name="Coughlan A.Y."/>
            <person name="Deshpande S."/>
            <person name="Douglass A.P."/>
            <person name="Hanson S.J."/>
            <person name="Klenk H.-P."/>
            <person name="Labutti K."/>
            <person name="Lapidus A."/>
            <person name="Lindquist E."/>
            <person name="Lipzen A."/>
            <person name="Meier-Kolthoff J.P."/>
            <person name="Ohm R.A."/>
            <person name="Otillar R.P."/>
            <person name="Pangilinan J."/>
            <person name="Peng Y."/>
            <person name="Rokas A."/>
            <person name="Rosa C.A."/>
            <person name="Scheuner C."/>
            <person name="Sibirny A.A."/>
            <person name="Slot J.C."/>
            <person name="Stielow J.B."/>
            <person name="Sun H."/>
            <person name="Kurtzman C.P."/>
            <person name="Blackwell M."/>
            <person name="Grigoriev I.V."/>
            <person name="Jeffries T.W."/>
        </authorList>
    </citation>
    <scope>NUCLEOTIDE SEQUENCE [LARGE SCALE GENOMIC DNA]</scope>
    <source>
        <strain evidence="3">NRRL YB-2248</strain>
    </source>
</reference>